<dbReference type="Gene3D" id="1.10.8.60">
    <property type="match status" value="1"/>
</dbReference>
<gene>
    <name evidence="8" type="ORF">PSACC_03221</name>
</gene>
<keyword evidence="4" id="KW-0175">Coiled coil</keyword>
<evidence type="ECO:0000256" key="3">
    <source>
        <dbReference type="ARBA" id="ARBA00022840"/>
    </source>
</evidence>
<reference evidence="8 9" key="1">
    <citation type="submission" date="2016-10" db="EMBL/GenBank/DDBJ databases">
        <title>The genome of Paramicrosporidium saccamoebae is the missing link in understanding Cryptomycota and Microsporidia evolution.</title>
        <authorList>
            <person name="Quandt C.A."/>
            <person name="Beaudet D."/>
            <person name="Corsaro D."/>
            <person name="Michel R."/>
            <person name="Corradi N."/>
            <person name="James T."/>
        </authorList>
    </citation>
    <scope>NUCLEOTIDE SEQUENCE [LARGE SCALE GENOMIC DNA]</scope>
    <source>
        <strain evidence="8 9">KSL3</strain>
    </source>
</reference>
<comment type="caution">
    <text evidence="8">The sequence shown here is derived from an EMBL/GenBank/DDBJ whole genome shotgun (WGS) entry which is preliminary data.</text>
</comment>
<name>A0A2H9TGY8_9FUNG</name>
<evidence type="ECO:0000256" key="1">
    <source>
        <dbReference type="ARBA" id="ARBA00006914"/>
    </source>
</evidence>
<dbReference type="Gene3D" id="3.40.50.300">
    <property type="entry name" value="P-loop containing nucleotide triphosphate hydrolases"/>
    <property type="match status" value="1"/>
</dbReference>
<dbReference type="AlphaFoldDB" id="A0A2H9TGY8"/>
<evidence type="ECO:0000256" key="5">
    <source>
        <dbReference type="ARBA" id="ARBA00032509"/>
    </source>
</evidence>
<feature type="domain" description="AAA+ ATPase" evidence="7">
    <location>
        <begin position="454"/>
        <end position="592"/>
    </location>
</feature>
<dbReference type="InterPro" id="IPR003959">
    <property type="entry name" value="ATPase_AAA_core"/>
</dbReference>
<evidence type="ECO:0000256" key="4">
    <source>
        <dbReference type="ARBA" id="ARBA00023054"/>
    </source>
</evidence>
<evidence type="ECO:0000259" key="7">
    <source>
        <dbReference type="SMART" id="SM00382"/>
    </source>
</evidence>
<dbReference type="STRING" id="1246581.A0A2H9TGY8"/>
<comment type="similarity">
    <text evidence="1">Belongs to the AAA ATPase family.</text>
</comment>
<accession>A0A2H9TGY8</accession>
<evidence type="ECO:0000256" key="2">
    <source>
        <dbReference type="ARBA" id="ARBA00022741"/>
    </source>
</evidence>
<dbReference type="Gene3D" id="3.10.330.10">
    <property type="match status" value="1"/>
</dbReference>
<dbReference type="FunFam" id="3.40.50.300:FF:001025">
    <property type="entry name" value="ATPase family, AAA domain-containing 2B"/>
    <property type="match status" value="1"/>
</dbReference>
<keyword evidence="3" id="KW-0067">ATP-binding</keyword>
<keyword evidence="9" id="KW-1185">Reference proteome</keyword>
<organism evidence="8 9">
    <name type="scientific">Paramicrosporidium saccamoebae</name>
    <dbReference type="NCBI Taxonomy" id="1246581"/>
    <lineage>
        <taxon>Eukaryota</taxon>
        <taxon>Fungi</taxon>
        <taxon>Fungi incertae sedis</taxon>
        <taxon>Cryptomycota</taxon>
        <taxon>Cryptomycota incertae sedis</taxon>
        <taxon>Paramicrosporidium</taxon>
    </lineage>
</organism>
<dbReference type="EMBL" id="MTSL01000199">
    <property type="protein sequence ID" value="PJF16985.1"/>
    <property type="molecule type" value="Genomic_DNA"/>
</dbReference>
<dbReference type="GO" id="GO:0007031">
    <property type="term" value="P:peroxisome organization"/>
    <property type="evidence" value="ECO:0007669"/>
    <property type="project" value="InterPro"/>
</dbReference>
<dbReference type="InterPro" id="IPR015342">
    <property type="entry name" value="PEX1-N_C-lobe"/>
</dbReference>
<proteinExistence type="inferred from homology"/>
<dbReference type="Pfam" id="PF09262">
    <property type="entry name" value="PEX-1N"/>
    <property type="match status" value="1"/>
</dbReference>
<keyword evidence="2" id="KW-0547">Nucleotide-binding</keyword>
<evidence type="ECO:0000256" key="6">
    <source>
        <dbReference type="ARBA" id="ARBA00034532"/>
    </source>
</evidence>
<dbReference type="Pfam" id="PF00004">
    <property type="entry name" value="AAA"/>
    <property type="match status" value="1"/>
</dbReference>
<dbReference type="InterPro" id="IPR029067">
    <property type="entry name" value="CDC48_domain_2-like_sf"/>
</dbReference>
<dbReference type="SMART" id="SM00382">
    <property type="entry name" value="AAA"/>
    <property type="match status" value="1"/>
</dbReference>
<dbReference type="GO" id="GO:0005524">
    <property type="term" value="F:ATP binding"/>
    <property type="evidence" value="ECO:0007669"/>
    <property type="project" value="UniProtKB-KW"/>
</dbReference>
<evidence type="ECO:0000313" key="9">
    <source>
        <dbReference type="Proteomes" id="UP000240830"/>
    </source>
</evidence>
<dbReference type="InterPro" id="IPR003593">
    <property type="entry name" value="AAA+_ATPase"/>
</dbReference>
<dbReference type="InterPro" id="IPR027417">
    <property type="entry name" value="P-loop_NTPase"/>
</dbReference>
<dbReference type="GO" id="GO:0005777">
    <property type="term" value="C:peroxisome"/>
    <property type="evidence" value="ECO:0007669"/>
    <property type="project" value="InterPro"/>
</dbReference>
<protein>
    <recommendedName>
        <fullName evidence="6">Peroxisomal ATPase PEX1</fullName>
    </recommendedName>
    <alternativeName>
        <fullName evidence="5">Peroxin-1</fullName>
    </alternativeName>
</protein>
<dbReference type="SUPFAM" id="SSF54585">
    <property type="entry name" value="Cdc48 domain 2-like"/>
    <property type="match status" value="1"/>
</dbReference>
<evidence type="ECO:0000313" key="8">
    <source>
        <dbReference type="EMBL" id="PJF16985.1"/>
    </source>
</evidence>
<dbReference type="InterPro" id="IPR050168">
    <property type="entry name" value="AAA_ATPase_domain"/>
</dbReference>
<dbReference type="SUPFAM" id="SSF52540">
    <property type="entry name" value="P-loop containing nucleoside triphosphate hydrolases"/>
    <property type="match status" value="1"/>
</dbReference>
<dbReference type="Proteomes" id="UP000240830">
    <property type="component" value="Unassembled WGS sequence"/>
</dbReference>
<sequence>MPVRVKVAWNARFRDTFVHAPLEIYKQYSLTDEGVCVQLQCVDDAKSYPAWLVPSPILHQGLQSSALPAGEYIMSILDADPVLQLTISTDGESGYRRLERHAEELVDREFLRQVRIVSPGCSFSLWIGGEQVKLTVESIKPALKVGLVGLDAQLEVLRPPDKSATTRIRVRESTDQNNYIHVGSVASLDVTIGSVAAIQLVEGQMKLLELAQHQWVNIKSIVSQATDRQPYSRNYTSGGIDGRQDVLVQGDYAKFIKYTAKQLFMFVVPCYYADLGSLGHDLSFQSRKMKIDNLISNALRLAPCIICLDHVDEVLGAAPDGLQEEDEFLRDQLVVWILDRMDHVMSYGCPVVLVCETRNMLHKLVTQSLLWIKSVNMLAPVSNNLEKAVEKTSGLLPRQIMTFDLEDAELSDTNVLVPEWDDVAGLDDVKRGMEENLLWPIVYGDFYKKNGFQQAGGVLLYGPSGSGKSLLARSFAKMLGNSTAILTVAGPSLLGKYVGSSERAVRDLFARARAQCPSLIILEEVDALAPRRGRDNTGTTDRVVNQLLTELDGAESRTGVFVLAISSRPDLIDPALLRPGRIDTRLAVSVPADVVRRKEIIMSIAPDEVTTDAALVERLSIDTDGLTAADLKSILLDSQLDANRTNPASADRVPLTAEIVLCNLVTYKATIAPRHTKTTGSQQRVTYA</sequence>
<dbReference type="PANTHER" id="PTHR23077">
    <property type="entry name" value="AAA-FAMILY ATPASE"/>
    <property type="match status" value="1"/>
</dbReference>
<dbReference type="PANTHER" id="PTHR23077:SF171">
    <property type="entry name" value="NUCLEAR VALOSIN-CONTAINING PROTEIN-LIKE"/>
    <property type="match status" value="1"/>
</dbReference>
<dbReference type="GO" id="GO:0016887">
    <property type="term" value="F:ATP hydrolysis activity"/>
    <property type="evidence" value="ECO:0007669"/>
    <property type="project" value="InterPro"/>
</dbReference>